<dbReference type="EMBL" id="HBGH01015315">
    <property type="protein sequence ID" value="CAD9236484.1"/>
    <property type="molecule type" value="Transcribed_RNA"/>
</dbReference>
<dbReference type="Gene3D" id="3.50.50.60">
    <property type="entry name" value="FAD/NAD(P)-binding domain"/>
    <property type="match status" value="1"/>
</dbReference>
<dbReference type="Pfam" id="PF01593">
    <property type="entry name" value="Amino_oxidase"/>
    <property type="match status" value="1"/>
</dbReference>
<dbReference type="InterPro" id="IPR045892">
    <property type="entry name" value="CrtISO-like"/>
</dbReference>
<gene>
    <name evidence="2" type="ORF">CCAE0312_LOCUS8580</name>
</gene>
<accession>A0A7S1XFQ4</accession>
<dbReference type="SUPFAM" id="SSF51905">
    <property type="entry name" value="FAD/NAD(P)-binding domain"/>
    <property type="match status" value="1"/>
</dbReference>
<dbReference type="PANTHER" id="PTHR46313">
    <property type="match status" value="1"/>
</dbReference>
<dbReference type="InterPro" id="IPR036188">
    <property type="entry name" value="FAD/NAD-bd_sf"/>
</dbReference>
<dbReference type="AlphaFoldDB" id="A0A7S1XFQ4"/>
<name>A0A7S1XFQ4_9RHOD</name>
<protein>
    <recommendedName>
        <fullName evidence="1">Amine oxidase domain-containing protein</fullName>
    </recommendedName>
</protein>
<organism evidence="2">
    <name type="scientific">Compsopogon caeruleus</name>
    <dbReference type="NCBI Taxonomy" id="31354"/>
    <lineage>
        <taxon>Eukaryota</taxon>
        <taxon>Rhodophyta</taxon>
        <taxon>Compsopogonophyceae</taxon>
        <taxon>Compsopogonales</taxon>
        <taxon>Compsopogonaceae</taxon>
        <taxon>Compsopogon</taxon>
    </lineage>
</organism>
<evidence type="ECO:0000259" key="1">
    <source>
        <dbReference type="Pfam" id="PF01593"/>
    </source>
</evidence>
<dbReference type="GO" id="GO:0016491">
    <property type="term" value="F:oxidoreductase activity"/>
    <property type="evidence" value="ECO:0007669"/>
    <property type="project" value="InterPro"/>
</dbReference>
<proteinExistence type="predicted"/>
<reference evidence="2" key="1">
    <citation type="submission" date="2021-01" db="EMBL/GenBank/DDBJ databases">
        <authorList>
            <person name="Corre E."/>
            <person name="Pelletier E."/>
            <person name="Niang G."/>
            <person name="Scheremetjew M."/>
            <person name="Finn R."/>
            <person name="Kale V."/>
            <person name="Holt S."/>
            <person name="Cochrane G."/>
            <person name="Meng A."/>
            <person name="Brown T."/>
            <person name="Cohen L."/>
        </authorList>
    </citation>
    <scope>NUCLEOTIDE SEQUENCE</scope>
    <source>
        <strain evidence="2">SAG 36.94</strain>
    </source>
</reference>
<sequence>MINAGMVFSDRHYGGINYPKGGVGKISEKLAEGLERHGSVIEYKANVQEILFENGKAVGVRLTNGSERRARVIVSNATRWDTFEKLVPNHLVPSIEKKFQERYEKSPSFLSLHLGVEKDIISPDEDCHHIVLEEWKNLTDARDAQGTIFVSIPTLLDPSLAPPDRHIFHIFTPSFIEEFHGLSGRDYMARKESLADRLIARLEAKCFPGLSSAVRFREVGSARTHRKYLGRVDGSYGPVPNKRLRGLLPMPFNRTEVPGLYCVGDSSFPGQGLNAVAFSGFACGYRVAADLGLVETYPALDDFLHSALLKPRLRIPDPT</sequence>
<evidence type="ECO:0000313" key="2">
    <source>
        <dbReference type="EMBL" id="CAD9236484.1"/>
    </source>
</evidence>
<dbReference type="PANTHER" id="PTHR46313:SF3">
    <property type="entry name" value="PROLYCOPENE ISOMERASE, CHLOROPLASTIC"/>
    <property type="match status" value="1"/>
</dbReference>
<feature type="domain" description="Amine oxidase" evidence="1">
    <location>
        <begin position="12"/>
        <end position="211"/>
    </location>
</feature>
<dbReference type="InterPro" id="IPR002937">
    <property type="entry name" value="Amino_oxidase"/>
</dbReference>
<dbReference type="GO" id="GO:0016116">
    <property type="term" value="P:carotenoid metabolic process"/>
    <property type="evidence" value="ECO:0007669"/>
    <property type="project" value="InterPro"/>
</dbReference>